<dbReference type="Proteomes" id="UP000691718">
    <property type="component" value="Unassembled WGS sequence"/>
</dbReference>
<dbReference type="GO" id="GO:1990918">
    <property type="term" value="P:double-strand break repair involved in meiotic recombination"/>
    <property type="evidence" value="ECO:0007669"/>
    <property type="project" value="TreeGrafter"/>
</dbReference>
<dbReference type="GO" id="GO:0003678">
    <property type="term" value="F:DNA helicase activity"/>
    <property type="evidence" value="ECO:0007669"/>
    <property type="project" value="TreeGrafter"/>
</dbReference>
<evidence type="ECO:0000256" key="3">
    <source>
        <dbReference type="ARBA" id="ARBA00022840"/>
    </source>
</evidence>
<dbReference type="GO" id="GO:0006289">
    <property type="term" value="P:nucleotide-excision repair"/>
    <property type="evidence" value="ECO:0007669"/>
    <property type="project" value="TreeGrafter"/>
</dbReference>
<proteinExistence type="predicted"/>
<feature type="domain" description="Helicase ATP-binding" evidence="4">
    <location>
        <begin position="95"/>
        <end position="205"/>
    </location>
</feature>
<dbReference type="InterPro" id="IPR014013">
    <property type="entry name" value="Helic_SF1/SF2_ATP-bd_DinG/Rad3"/>
</dbReference>
<accession>A0A8S3Y5C4</accession>
<keyword evidence="6" id="KW-1185">Reference proteome</keyword>
<dbReference type="GO" id="GO:0005634">
    <property type="term" value="C:nucleus"/>
    <property type="evidence" value="ECO:0007669"/>
    <property type="project" value="TreeGrafter"/>
</dbReference>
<sequence>MSYAEISEDEDSFVLSNSEMNKSSEQHIIISSDEESQGPAVVYELTSDEDECSCEIRNKKQTLIKNLFPTTKSSNKNNTKLLKPPKGKGFEKMIGGIKVHIPLEPYGSQTALMFKVITAINKSQNCLLESPTGSGKTLALLCGALGWLRHERNRICEMQAQCFVDKHPELNEVKGAAEYVSTPVSDKSVTPEKFFNKPVFGKYMF</sequence>
<evidence type="ECO:0000313" key="5">
    <source>
        <dbReference type="EMBL" id="CAG5047709.1"/>
    </source>
</evidence>
<evidence type="ECO:0000256" key="1">
    <source>
        <dbReference type="ARBA" id="ARBA00022741"/>
    </source>
</evidence>
<keyword evidence="3" id="KW-0067">ATP-binding</keyword>
<dbReference type="AlphaFoldDB" id="A0A8S3Y5C4"/>
<dbReference type="PANTHER" id="PTHR11472:SF47">
    <property type="entry name" value="FANCONI ANEMIA GROUP J PROTEIN"/>
    <property type="match status" value="1"/>
</dbReference>
<dbReference type="GO" id="GO:0016787">
    <property type="term" value="F:hydrolase activity"/>
    <property type="evidence" value="ECO:0007669"/>
    <property type="project" value="UniProtKB-KW"/>
</dbReference>
<keyword evidence="1" id="KW-0547">Nucleotide-binding</keyword>
<dbReference type="PANTHER" id="PTHR11472">
    <property type="entry name" value="DNA REPAIR DEAD HELICASE RAD3/XP-D SUBFAMILY MEMBER"/>
    <property type="match status" value="1"/>
</dbReference>
<gene>
    <name evidence="5" type="ORF">PAPOLLO_LOCUS24039</name>
</gene>
<dbReference type="EMBL" id="CAJQZP010001449">
    <property type="protein sequence ID" value="CAG5047709.1"/>
    <property type="molecule type" value="Genomic_DNA"/>
</dbReference>
<comment type="caution">
    <text evidence="5">The sequence shown here is derived from an EMBL/GenBank/DDBJ whole genome shotgun (WGS) entry which is preliminary data.</text>
</comment>
<dbReference type="PROSITE" id="PS51193">
    <property type="entry name" value="HELICASE_ATP_BIND_2"/>
    <property type="match status" value="1"/>
</dbReference>
<organism evidence="5 6">
    <name type="scientific">Parnassius apollo</name>
    <name type="common">Apollo butterfly</name>
    <name type="synonym">Papilio apollo</name>
    <dbReference type="NCBI Taxonomy" id="110799"/>
    <lineage>
        <taxon>Eukaryota</taxon>
        <taxon>Metazoa</taxon>
        <taxon>Ecdysozoa</taxon>
        <taxon>Arthropoda</taxon>
        <taxon>Hexapoda</taxon>
        <taxon>Insecta</taxon>
        <taxon>Pterygota</taxon>
        <taxon>Neoptera</taxon>
        <taxon>Endopterygota</taxon>
        <taxon>Lepidoptera</taxon>
        <taxon>Glossata</taxon>
        <taxon>Ditrysia</taxon>
        <taxon>Papilionoidea</taxon>
        <taxon>Papilionidae</taxon>
        <taxon>Parnassiinae</taxon>
        <taxon>Parnassini</taxon>
        <taxon>Parnassius</taxon>
        <taxon>Parnassius</taxon>
    </lineage>
</organism>
<evidence type="ECO:0000256" key="2">
    <source>
        <dbReference type="ARBA" id="ARBA00022801"/>
    </source>
</evidence>
<dbReference type="GO" id="GO:0005524">
    <property type="term" value="F:ATP binding"/>
    <property type="evidence" value="ECO:0007669"/>
    <property type="project" value="UniProtKB-KW"/>
</dbReference>
<protein>
    <submittedName>
        <fullName evidence="5">(apollo) hypothetical protein</fullName>
    </submittedName>
</protein>
<evidence type="ECO:0000259" key="4">
    <source>
        <dbReference type="PROSITE" id="PS51193"/>
    </source>
</evidence>
<name>A0A8S3Y5C4_PARAO</name>
<keyword evidence="2" id="KW-0378">Hydrolase</keyword>
<dbReference type="InterPro" id="IPR045028">
    <property type="entry name" value="DinG/Rad3-like"/>
</dbReference>
<dbReference type="OrthoDB" id="19182at2759"/>
<reference evidence="5" key="1">
    <citation type="submission" date="2021-04" db="EMBL/GenBank/DDBJ databases">
        <authorList>
            <person name="Tunstrom K."/>
        </authorList>
    </citation>
    <scope>NUCLEOTIDE SEQUENCE</scope>
</reference>
<evidence type="ECO:0000313" key="6">
    <source>
        <dbReference type="Proteomes" id="UP000691718"/>
    </source>
</evidence>